<accession>A0AAN7B1B1</accession>
<dbReference type="GO" id="GO:0050660">
    <property type="term" value="F:flavin adenine dinucleotide binding"/>
    <property type="evidence" value="ECO:0007669"/>
    <property type="project" value="InterPro"/>
</dbReference>
<dbReference type="PROSITE" id="PS00623">
    <property type="entry name" value="GMC_OXRED_1"/>
    <property type="match status" value="1"/>
</dbReference>
<evidence type="ECO:0000256" key="1">
    <source>
        <dbReference type="ARBA" id="ARBA00010790"/>
    </source>
</evidence>
<keyword evidence="9" id="KW-1185">Reference proteome</keyword>
<dbReference type="GO" id="GO:0016614">
    <property type="term" value="F:oxidoreductase activity, acting on CH-OH group of donors"/>
    <property type="evidence" value="ECO:0007669"/>
    <property type="project" value="InterPro"/>
</dbReference>
<comment type="similarity">
    <text evidence="1 5">Belongs to the GMC oxidoreductase family.</text>
</comment>
<evidence type="ECO:0000256" key="3">
    <source>
        <dbReference type="PIRSR" id="PIRSR000137-1"/>
    </source>
</evidence>
<reference evidence="8" key="2">
    <citation type="submission" date="2023-05" db="EMBL/GenBank/DDBJ databases">
        <authorList>
            <consortium name="Lawrence Berkeley National Laboratory"/>
            <person name="Steindorff A."/>
            <person name="Hensen N."/>
            <person name="Bonometti L."/>
            <person name="Westerberg I."/>
            <person name="Brannstrom I.O."/>
            <person name="Guillou S."/>
            <person name="Cros-Aarteil S."/>
            <person name="Calhoun S."/>
            <person name="Haridas S."/>
            <person name="Kuo A."/>
            <person name="Mondo S."/>
            <person name="Pangilinan J."/>
            <person name="Riley R."/>
            <person name="Labutti K."/>
            <person name="Andreopoulos B."/>
            <person name="Lipzen A."/>
            <person name="Chen C."/>
            <person name="Yanf M."/>
            <person name="Daum C."/>
            <person name="Ng V."/>
            <person name="Clum A."/>
            <person name="Ohm R."/>
            <person name="Martin F."/>
            <person name="Silar P."/>
            <person name="Natvig D."/>
            <person name="Lalanne C."/>
            <person name="Gautier V."/>
            <person name="Ament-Velasquez S.L."/>
            <person name="Kruys A."/>
            <person name="Hutchinson M.I."/>
            <person name="Powell A.J."/>
            <person name="Barry K."/>
            <person name="Miller A.N."/>
            <person name="Grigoriev I.V."/>
            <person name="Debuchy R."/>
            <person name="Gladieux P."/>
            <person name="Thoren M.H."/>
            <person name="Johannesson H."/>
        </authorList>
    </citation>
    <scope>NUCLEOTIDE SEQUENCE</scope>
    <source>
        <strain evidence="8">PSN293</strain>
    </source>
</reference>
<dbReference type="PANTHER" id="PTHR11552">
    <property type="entry name" value="GLUCOSE-METHANOL-CHOLINE GMC OXIDOREDUCTASE"/>
    <property type="match status" value="1"/>
</dbReference>
<dbReference type="Pfam" id="PF05199">
    <property type="entry name" value="GMC_oxred_C"/>
    <property type="match status" value="1"/>
</dbReference>
<dbReference type="Proteomes" id="UP001301769">
    <property type="component" value="Unassembled WGS sequence"/>
</dbReference>
<dbReference type="InterPro" id="IPR007867">
    <property type="entry name" value="GMC_OxRtase_C"/>
</dbReference>
<dbReference type="GO" id="GO:0044550">
    <property type="term" value="P:secondary metabolite biosynthetic process"/>
    <property type="evidence" value="ECO:0007669"/>
    <property type="project" value="TreeGrafter"/>
</dbReference>
<dbReference type="PANTHER" id="PTHR11552:SF138">
    <property type="entry name" value="DEHYDROGENASE PKFF-RELATED"/>
    <property type="match status" value="1"/>
</dbReference>
<evidence type="ECO:0000256" key="5">
    <source>
        <dbReference type="RuleBase" id="RU003968"/>
    </source>
</evidence>
<evidence type="ECO:0000259" key="7">
    <source>
        <dbReference type="PROSITE" id="PS00623"/>
    </source>
</evidence>
<dbReference type="Gene3D" id="3.30.560.10">
    <property type="entry name" value="Glucose Oxidase, domain 3"/>
    <property type="match status" value="1"/>
</dbReference>
<dbReference type="SUPFAM" id="SSF54373">
    <property type="entry name" value="FAD-linked reductases, C-terminal domain"/>
    <property type="match status" value="1"/>
</dbReference>
<keyword evidence="4 5" id="KW-0274">FAD</keyword>
<dbReference type="PIRSF" id="PIRSF000137">
    <property type="entry name" value="Alcohol_oxidase"/>
    <property type="match status" value="1"/>
</dbReference>
<dbReference type="AlphaFoldDB" id="A0AAN7B1B1"/>
<feature type="binding site" evidence="4">
    <location>
        <begin position="550"/>
        <end position="551"/>
    </location>
    <ligand>
        <name>FAD</name>
        <dbReference type="ChEBI" id="CHEBI:57692"/>
    </ligand>
</feature>
<organism evidence="8 9">
    <name type="scientific">Rhypophila decipiens</name>
    <dbReference type="NCBI Taxonomy" id="261697"/>
    <lineage>
        <taxon>Eukaryota</taxon>
        <taxon>Fungi</taxon>
        <taxon>Dikarya</taxon>
        <taxon>Ascomycota</taxon>
        <taxon>Pezizomycotina</taxon>
        <taxon>Sordariomycetes</taxon>
        <taxon>Sordariomycetidae</taxon>
        <taxon>Sordariales</taxon>
        <taxon>Naviculisporaceae</taxon>
        <taxon>Rhypophila</taxon>
    </lineage>
</organism>
<feature type="domain" description="Glucose-methanol-choline oxidoreductase N-terminal" evidence="7">
    <location>
        <begin position="132"/>
        <end position="155"/>
    </location>
</feature>
<dbReference type="Pfam" id="PF00732">
    <property type="entry name" value="GMC_oxred_N"/>
    <property type="match status" value="1"/>
</dbReference>
<evidence type="ECO:0000256" key="4">
    <source>
        <dbReference type="PIRSR" id="PIRSR000137-2"/>
    </source>
</evidence>
<dbReference type="SUPFAM" id="SSF51905">
    <property type="entry name" value="FAD/NAD(P)-binding domain"/>
    <property type="match status" value="1"/>
</dbReference>
<keyword evidence="2" id="KW-0325">Glycoprotein</keyword>
<dbReference type="Gene3D" id="3.50.50.60">
    <property type="entry name" value="FAD/NAD(P)-binding domain"/>
    <property type="match status" value="1"/>
</dbReference>
<evidence type="ECO:0000313" key="9">
    <source>
        <dbReference type="Proteomes" id="UP001301769"/>
    </source>
</evidence>
<feature type="signal peptide" evidence="6">
    <location>
        <begin position="1"/>
        <end position="23"/>
    </location>
</feature>
<feature type="active site" description="Proton donor" evidence="3">
    <location>
        <position position="551"/>
    </location>
</feature>
<dbReference type="InterPro" id="IPR036188">
    <property type="entry name" value="FAD/NAD-bd_sf"/>
</dbReference>
<protein>
    <submittedName>
        <fullName evidence="8">GMC oxidoreductase</fullName>
    </submittedName>
</protein>
<reference evidence="8" key="1">
    <citation type="journal article" date="2023" name="Mol. Phylogenet. Evol.">
        <title>Genome-scale phylogeny and comparative genomics of the fungal order Sordariales.</title>
        <authorList>
            <person name="Hensen N."/>
            <person name="Bonometti L."/>
            <person name="Westerberg I."/>
            <person name="Brannstrom I.O."/>
            <person name="Guillou S."/>
            <person name="Cros-Aarteil S."/>
            <person name="Calhoun S."/>
            <person name="Haridas S."/>
            <person name="Kuo A."/>
            <person name="Mondo S."/>
            <person name="Pangilinan J."/>
            <person name="Riley R."/>
            <person name="LaButti K."/>
            <person name="Andreopoulos B."/>
            <person name="Lipzen A."/>
            <person name="Chen C."/>
            <person name="Yan M."/>
            <person name="Daum C."/>
            <person name="Ng V."/>
            <person name="Clum A."/>
            <person name="Steindorff A."/>
            <person name="Ohm R.A."/>
            <person name="Martin F."/>
            <person name="Silar P."/>
            <person name="Natvig D.O."/>
            <person name="Lalanne C."/>
            <person name="Gautier V."/>
            <person name="Ament-Velasquez S.L."/>
            <person name="Kruys A."/>
            <person name="Hutchinson M.I."/>
            <person name="Powell A.J."/>
            <person name="Barry K."/>
            <person name="Miller A.N."/>
            <person name="Grigoriev I.V."/>
            <person name="Debuchy R."/>
            <person name="Gladieux P."/>
            <person name="Hiltunen Thoren M."/>
            <person name="Johannesson H."/>
        </authorList>
    </citation>
    <scope>NUCLEOTIDE SEQUENCE</scope>
    <source>
        <strain evidence="8">PSN293</strain>
    </source>
</reference>
<dbReference type="EMBL" id="MU858373">
    <property type="protein sequence ID" value="KAK4206634.1"/>
    <property type="molecule type" value="Genomic_DNA"/>
</dbReference>
<dbReference type="InterPro" id="IPR012132">
    <property type="entry name" value="GMC_OxRdtase"/>
</dbReference>
<evidence type="ECO:0000256" key="2">
    <source>
        <dbReference type="ARBA" id="ARBA00023180"/>
    </source>
</evidence>
<gene>
    <name evidence="8" type="ORF">QBC37DRAFT_406937</name>
</gene>
<sequence length="625" mass="67505">MMLSLRACLSFPLLSLVIPRAGCDRTGPRLPGAAFPLPGSNATYDYVIVGGGTAGLALASRLAESFSVAVIEAGGFYQVDNSYQSIVPFYALVVSFLGLDPNTYSRHPLMDWDLISQPLSGAAGRRIHYAQAKTLGGSSSINTLAYVRANRGFYDRWAKTVGDDSYKFENMLPFFKRSPKLTPPDWKKRNTPNATFTYDPSAFSSNGGPIQVSWANWVDPTSSWLAKGLQAMGIPLSKEGFNSGKLTGGAWSNTLINPKNTHRSSAYEFLDSVIDKTDIQVYHHTQALKINFDAKKRATSVLVSTDGLEYTISASREIVLSAGVFHSPQLLMVSGIGPKATLNRFSIPLVADLPGVGQNLQDKIFFNVAYPVNTPTAGNIVNSPATRDAAEREYLETQSGPLSSAGGYLAFEKLPAPYRTPSHLSKRTRDLLSELPSDWPEIEYIVAGFPDAMGGTIGSLSPSLIAPFSRGNLTIKSSSIKDSPVFDLGWLTDPADQELALATFKRVRKDGWEKKTLDRIKTGPELFPGAAVKTDEEILSYIRSTANQLWHAVGTCKMGKKGEEGTGAVVDSAGRVLGGVSGLRVVDASVFPRAPPSHPTATIYALAEKIADVIRRGGNNNNNRI</sequence>
<dbReference type="InterPro" id="IPR000172">
    <property type="entry name" value="GMC_OxRdtase_N"/>
</dbReference>
<feature type="active site" description="Proton acceptor" evidence="3">
    <location>
        <position position="598"/>
    </location>
</feature>
<name>A0AAN7B1B1_9PEZI</name>
<proteinExistence type="inferred from homology"/>
<feature type="chain" id="PRO_5043049030" evidence="6">
    <location>
        <begin position="24"/>
        <end position="625"/>
    </location>
</feature>
<comment type="caution">
    <text evidence="8">The sequence shown here is derived from an EMBL/GenBank/DDBJ whole genome shotgun (WGS) entry which is preliminary data.</text>
</comment>
<keyword evidence="5" id="KW-0285">Flavoprotein</keyword>
<comment type="cofactor">
    <cofactor evidence="4">
        <name>FAD</name>
        <dbReference type="ChEBI" id="CHEBI:57692"/>
    </cofactor>
</comment>
<evidence type="ECO:0000313" key="8">
    <source>
        <dbReference type="EMBL" id="KAK4206634.1"/>
    </source>
</evidence>
<keyword evidence="6" id="KW-0732">Signal</keyword>
<evidence type="ECO:0000256" key="6">
    <source>
        <dbReference type="SAM" id="SignalP"/>
    </source>
</evidence>